<keyword evidence="1" id="KW-1133">Transmembrane helix</keyword>
<feature type="transmembrane region" description="Helical" evidence="1">
    <location>
        <begin position="196"/>
        <end position="217"/>
    </location>
</feature>
<dbReference type="KEGG" id="rmar:GBA65_11845"/>
<dbReference type="EMBL" id="CP045121">
    <property type="protein sequence ID" value="QIN79099.1"/>
    <property type="molecule type" value="Genomic_DNA"/>
</dbReference>
<dbReference type="PANTHER" id="PTHR36844">
    <property type="entry name" value="PROTEASE PRSW"/>
    <property type="match status" value="1"/>
</dbReference>
<dbReference type="GO" id="GO:0006508">
    <property type="term" value="P:proteolysis"/>
    <property type="evidence" value="ECO:0007669"/>
    <property type="project" value="UniProtKB-KW"/>
</dbReference>
<dbReference type="GO" id="GO:0008237">
    <property type="term" value="F:metallopeptidase activity"/>
    <property type="evidence" value="ECO:0007669"/>
    <property type="project" value="UniProtKB-KW"/>
</dbReference>
<keyword evidence="2" id="KW-0378">Hydrolase</keyword>
<feature type="transmembrane region" description="Helical" evidence="1">
    <location>
        <begin position="170"/>
        <end position="189"/>
    </location>
</feature>
<dbReference type="Pfam" id="PF13367">
    <property type="entry name" value="PrsW-protease"/>
    <property type="match status" value="1"/>
</dbReference>
<evidence type="ECO:0000313" key="2">
    <source>
        <dbReference type="EMBL" id="QIN79099.1"/>
    </source>
</evidence>
<reference evidence="2 3" key="1">
    <citation type="submission" date="2019-10" db="EMBL/GenBank/DDBJ databases">
        <title>Rubrobacter sp nov SCSIO 52915 isolated from a deep-sea sediment in the South China Sea.</title>
        <authorList>
            <person name="Chen R.W."/>
        </authorList>
    </citation>
    <scope>NUCLEOTIDE SEQUENCE [LARGE SCALE GENOMIC DNA]</scope>
    <source>
        <strain evidence="2 3">SCSIO 52915</strain>
    </source>
</reference>
<feature type="transmembrane region" description="Helical" evidence="1">
    <location>
        <begin position="129"/>
        <end position="150"/>
    </location>
</feature>
<dbReference type="InterPro" id="IPR026898">
    <property type="entry name" value="PrsW"/>
</dbReference>
<accession>A0A6G8PY03</accession>
<sequence length="346" mass="38124">MRQRPREGLVAGNLSVALIGIGVLQTILYLLFVRTIDLYEREDFRYVIPVFVWGFTVAVVISLIFNTVIGAALSALTADPGAASFLTAVFVAPPVEETAKGLALLIAFGVASAVSLSRGGTEFSGVMDGIVYGSAVGFGFSIAEDILYYAQTYQQVGDQVFLVRRIFGGFAHAAFTSLTGIGIGLIPWVRSYTLKLLLPLLGLAGAILLHALFNFSASLFGPVAYLIEGLVLLLYAVVIVSWLAVERRTIRGELREEVDHGTISRSEYAILPTYFARSFHYLGLLLTGRLTEWRRSRRMHQAAVDLAFTKRLAREPFAPTQIQKEQYLRQRIKELRFGRTGQSASY</sequence>
<feature type="transmembrane region" description="Helical" evidence="1">
    <location>
        <begin position="44"/>
        <end position="65"/>
    </location>
</feature>
<keyword evidence="1" id="KW-0812">Transmembrane</keyword>
<proteinExistence type="predicted"/>
<keyword evidence="2" id="KW-0645">Protease</keyword>
<protein>
    <submittedName>
        <fullName evidence="2">PrsW family intramembrane metalloprotease</fullName>
    </submittedName>
</protein>
<name>A0A6G8PY03_9ACTN</name>
<dbReference type="AlphaFoldDB" id="A0A6G8PY03"/>
<dbReference type="PANTHER" id="PTHR36844:SF1">
    <property type="entry name" value="PROTEASE PRSW"/>
    <property type="match status" value="1"/>
</dbReference>
<keyword evidence="3" id="KW-1185">Reference proteome</keyword>
<feature type="transmembrane region" description="Helical" evidence="1">
    <location>
        <begin position="12"/>
        <end position="32"/>
    </location>
</feature>
<evidence type="ECO:0000313" key="3">
    <source>
        <dbReference type="Proteomes" id="UP000502706"/>
    </source>
</evidence>
<feature type="transmembrane region" description="Helical" evidence="1">
    <location>
        <begin position="223"/>
        <end position="245"/>
    </location>
</feature>
<keyword evidence="1" id="KW-0472">Membrane</keyword>
<feature type="transmembrane region" description="Helical" evidence="1">
    <location>
        <begin position="98"/>
        <end position="117"/>
    </location>
</feature>
<dbReference type="Proteomes" id="UP000502706">
    <property type="component" value="Chromosome"/>
</dbReference>
<evidence type="ECO:0000256" key="1">
    <source>
        <dbReference type="SAM" id="Phobius"/>
    </source>
</evidence>
<keyword evidence="2" id="KW-0482">Metalloprotease</keyword>
<gene>
    <name evidence="2" type="ORF">GBA65_11845</name>
</gene>
<organism evidence="2 3">
    <name type="scientific">Rubrobacter marinus</name>
    <dbReference type="NCBI Taxonomy" id="2653852"/>
    <lineage>
        <taxon>Bacteria</taxon>
        <taxon>Bacillati</taxon>
        <taxon>Actinomycetota</taxon>
        <taxon>Rubrobacteria</taxon>
        <taxon>Rubrobacterales</taxon>
        <taxon>Rubrobacteraceae</taxon>
        <taxon>Rubrobacter</taxon>
    </lineage>
</organism>